<dbReference type="HAMAP" id="MF_00187">
    <property type="entry name" value="FdhD"/>
    <property type="match status" value="1"/>
</dbReference>
<dbReference type="Proteomes" id="UP001158067">
    <property type="component" value="Unassembled WGS sequence"/>
</dbReference>
<comment type="similarity">
    <text evidence="3">Belongs to the FdhD family.</text>
</comment>
<comment type="caution">
    <text evidence="4">The sequence shown here is derived from an EMBL/GenBank/DDBJ whole genome shotgun (WGS) entry which is preliminary data.</text>
</comment>
<dbReference type="PANTHER" id="PTHR30592">
    <property type="entry name" value="FORMATE DEHYDROGENASE"/>
    <property type="match status" value="1"/>
</dbReference>
<keyword evidence="2 3" id="KW-0501">Molybdenum cofactor biosynthesis</keyword>
<protein>
    <recommendedName>
        <fullName evidence="3">Sulfur carrier protein FdhD</fullName>
    </recommendedName>
</protein>
<comment type="function">
    <text evidence="3">Required for formate dehydrogenase (FDH) activity. Acts as a sulfur carrier protein that transfers sulfur from IscS to the molybdenum cofactor prior to its insertion into FDH.</text>
</comment>
<reference evidence="4 5" key="1">
    <citation type="submission" date="2017-05" db="EMBL/GenBank/DDBJ databases">
        <authorList>
            <person name="Varghese N."/>
            <person name="Submissions S."/>
        </authorList>
    </citation>
    <scope>NUCLEOTIDE SEQUENCE [LARGE SCALE GENOMIC DNA]</scope>
    <source>
        <strain evidence="4 5">DSM 25457</strain>
    </source>
</reference>
<organism evidence="4 5">
    <name type="scientific">Neorhodopirellula lusitana</name>
    <dbReference type="NCBI Taxonomy" id="445327"/>
    <lineage>
        <taxon>Bacteria</taxon>
        <taxon>Pseudomonadati</taxon>
        <taxon>Planctomycetota</taxon>
        <taxon>Planctomycetia</taxon>
        <taxon>Pirellulales</taxon>
        <taxon>Pirellulaceae</taxon>
        <taxon>Neorhodopirellula</taxon>
    </lineage>
</organism>
<keyword evidence="5" id="KW-1185">Reference proteome</keyword>
<dbReference type="PANTHER" id="PTHR30592:SF1">
    <property type="entry name" value="SULFUR CARRIER PROTEIN FDHD"/>
    <property type="match status" value="1"/>
</dbReference>
<dbReference type="Gene3D" id="3.40.140.10">
    <property type="entry name" value="Cytidine Deaminase, domain 2"/>
    <property type="match status" value="1"/>
</dbReference>
<evidence type="ECO:0000313" key="4">
    <source>
        <dbReference type="EMBL" id="SMP52938.1"/>
    </source>
</evidence>
<evidence type="ECO:0000256" key="1">
    <source>
        <dbReference type="ARBA" id="ARBA00022490"/>
    </source>
</evidence>
<evidence type="ECO:0000256" key="3">
    <source>
        <dbReference type="HAMAP-Rule" id="MF_00187"/>
    </source>
</evidence>
<dbReference type="Gene3D" id="3.10.20.10">
    <property type="match status" value="1"/>
</dbReference>
<dbReference type="NCBIfam" id="TIGR00129">
    <property type="entry name" value="fdhD_narQ"/>
    <property type="match status" value="1"/>
</dbReference>
<sequence length="276" mass="29495">MVRVTDGVVSHVIDDVAVESPLEIRLVIGDAAARPTTGIVPEATEHPISVTMRTPGHDTELALGFLLTEGIITSPEQVTRVRLCGNDSTVRVSIAPNVSVDLDRLKRHFYTSSSCGVCGKSAIDAVRVSIREPLDPQLPRMTSGVLVSLPDALRSAQQVFDRTGGLHASGLFTTAGKLIRMHEDVGRHNALDKLIGAQWFDDESVFTESILLVSGRVSFELVQKALVAGIAVLVAVGAPSSLAVQLAETHGMSLVGFVRNNRMNVYCGAHRITDVA</sequence>
<gene>
    <name evidence="3" type="primary">fdhD</name>
    <name evidence="4" type="ORF">SAMN06265222_10426</name>
</gene>
<dbReference type="SUPFAM" id="SSF53927">
    <property type="entry name" value="Cytidine deaminase-like"/>
    <property type="match status" value="1"/>
</dbReference>
<dbReference type="EMBL" id="FXUG01000004">
    <property type="protein sequence ID" value="SMP52938.1"/>
    <property type="molecule type" value="Genomic_DNA"/>
</dbReference>
<dbReference type="InterPro" id="IPR016193">
    <property type="entry name" value="Cytidine_deaminase-like"/>
</dbReference>
<proteinExistence type="inferred from homology"/>
<feature type="binding site" evidence="3">
    <location>
        <begin position="257"/>
        <end position="262"/>
    </location>
    <ligand>
        <name>Mo-bis(molybdopterin guanine dinucleotide)</name>
        <dbReference type="ChEBI" id="CHEBI:60539"/>
    </ligand>
</feature>
<dbReference type="Pfam" id="PF02634">
    <property type="entry name" value="FdhD-NarQ"/>
    <property type="match status" value="1"/>
</dbReference>
<feature type="active site" description="Cysteine persulfide intermediate" evidence="3">
    <location>
        <position position="115"/>
    </location>
</feature>
<evidence type="ECO:0000313" key="5">
    <source>
        <dbReference type="Proteomes" id="UP001158067"/>
    </source>
</evidence>
<keyword evidence="1 3" id="KW-0963">Cytoplasm</keyword>
<dbReference type="NCBIfam" id="NF001943">
    <property type="entry name" value="PRK00724.1-2"/>
    <property type="match status" value="1"/>
</dbReference>
<accession>A0ABY1Q0C2</accession>
<name>A0ABY1Q0C2_9BACT</name>
<dbReference type="InterPro" id="IPR003786">
    <property type="entry name" value="FdhD"/>
</dbReference>
<evidence type="ECO:0000256" key="2">
    <source>
        <dbReference type="ARBA" id="ARBA00023150"/>
    </source>
</evidence>
<dbReference type="PIRSF" id="PIRSF015626">
    <property type="entry name" value="FdhD"/>
    <property type="match status" value="1"/>
</dbReference>
<comment type="subcellular location">
    <subcellularLocation>
        <location evidence="3">Cytoplasm</location>
    </subcellularLocation>
</comment>